<keyword evidence="3" id="KW-0813">Transport</keyword>
<dbReference type="InterPro" id="IPR045861">
    <property type="entry name" value="CorA_cytoplasmic_dom"/>
</dbReference>
<keyword evidence="7 8" id="KW-0472">Membrane</keyword>
<dbReference type="RefSeq" id="WP_345375875.1">
    <property type="nucleotide sequence ID" value="NZ_BAABLM010000003.1"/>
</dbReference>
<sequence length="354" mass="39825">MTLIDNGIYVDGSRVETPADLHRTYESLAETQGLAWIGLYQPSDGELTSVATEFDLHPLAVEDAEKGHQRPKLERYGDTLFAVLRPAWYDDADEQVDFGEIHLFTGRGFVVTVRHAAKPNLAEVRRRLEGDPEFLALGSEAVMTAVFDDVVDGYAPVAAGLENDVDEIEDQLFGGKVDTKLSQRIYQLLSQVIAFQRAIGPLPDMLKALLRGTSKYGTNEEVENRLRNVYDHSIRITERVDTLRTLLDSALTVHSTLVSLEQNDAMRRMSSASLAQGEESRRLAKETIEQGEEVKKISSWAAILFTPTLIASIYGMNFDDMPELHWRFGYPFALVLMFGLGFGLWGIFKRRHWL</sequence>
<dbReference type="PANTHER" id="PTHR46494:SF1">
    <property type="entry name" value="CORA FAMILY METAL ION TRANSPORTER (EUROFUNG)"/>
    <property type="match status" value="1"/>
</dbReference>
<comment type="similarity">
    <text evidence="2">Belongs to the CorA metal ion transporter (MIT) (TC 1.A.35) family.</text>
</comment>
<organism evidence="9 10">
    <name type="scientific">Frondihabitans cladoniiphilus</name>
    <dbReference type="NCBI Taxonomy" id="715785"/>
    <lineage>
        <taxon>Bacteria</taxon>
        <taxon>Bacillati</taxon>
        <taxon>Actinomycetota</taxon>
        <taxon>Actinomycetes</taxon>
        <taxon>Micrococcales</taxon>
        <taxon>Microbacteriaceae</taxon>
        <taxon>Frondihabitans</taxon>
    </lineage>
</organism>
<keyword evidence="4" id="KW-1003">Cell membrane</keyword>
<dbReference type="SUPFAM" id="SSF144083">
    <property type="entry name" value="Magnesium transport protein CorA, transmembrane region"/>
    <property type="match status" value="1"/>
</dbReference>
<evidence type="ECO:0000313" key="10">
    <source>
        <dbReference type="Proteomes" id="UP001501295"/>
    </source>
</evidence>
<reference evidence="10" key="1">
    <citation type="journal article" date="2019" name="Int. J. Syst. Evol. Microbiol.">
        <title>The Global Catalogue of Microorganisms (GCM) 10K type strain sequencing project: providing services to taxonomists for standard genome sequencing and annotation.</title>
        <authorList>
            <consortium name="The Broad Institute Genomics Platform"/>
            <consortium name="The Broad Institute Genome Sequencing Center for Infectious Disease"/>
            <person name="Wu L."/>
            <person name="Ma J."/>
        </authorList>
    </citation>
    <scope>NUCLEOTIDE SEQUENCE [LARGE SCALE GENOMIC DNA]</scope>
    <source>
        <strain evidence="10">JCM 18956</strain>
    </source>
</reference>
<dbReference type="Proteomes" id="UP001501295">
    <property type="component" value="Unassembled WGS sequence"/>
</dbReference>
<name>A0ABP8W1V9_9MICO</name>
<dbReference type="InterPro" id="IPR002523">
    <property type="entry name" value="MgTranspt_CorA/ZnTranspt_ZntB"/>
</dbReference>
<keyword evidence="5 8" id="KW-0812">Transmembrane</keyword>
<dbReference type="Pfam" id="PF01544">
    <property type="entry name" value="CorA"/>
    <property type="match status" value="2"/>
</dbReference>
<proteinExistence type="inferred from homology"/>
<evidence type="ECO:0000256" key="4">
    <source>
        <dbReference type="ARBA" id="ARBA00022475"/>
    </source>
</evidence>
<feature type="transmembrane region" description="Helical" evidence="8">
    <location>
        <begin position="297"/>
        <end position="316"/>
    </location>
</feature>
<evidence type="ECO:0000313" key="9">
    <source>
        <dbReference type="EMBL" id="GAA4676729.1"/>
    </source>
</evidence>
<evidence type="ECO:0000256" key="6">
    <source>
        <dbReference type="ARBA" id="ARBA00022989"/>
    </source>
</evidence>
<comment type="caution">
    <text evidence="9">The sequence shown here is derived from an EMBL/GenBank/DDBJ whole genome shotgun (WGS) entry which is preliminary data.</text>
</comment>
<gene>
    <name evidence="9" type="ORF">GCM10025780_21730</name>
</gene>
<keyword evidence="10" id="KW-1185">Reference proteome</keyword>
<comment type="subcellular location">
    <subcellularLocation>
        <location evidence="1">Cell membrane</location>
        <topology evidence="1">Multi-pass membrane protein</topology>
    </subcellularLocation>
</comment>
<dbReference type="EMBL" id="BAABLM010000003">
    <property type="protein sequence ID" value="GAA4676729.1"/>
    <property type="molecule type" value="Genomic_DNA"/>
</dbReference>
<dbReference type="Gene3D" id="1.20.58.340">
    <property type="entry name" value="Magnesium transport protein CorA, transmembrane region"/>
    <property type="match status" value="2"/>
</dbReference>
<keyword evidence="6 8" id="KW-1133">Transmembrane helix</keyword>
<evidence type="ECO:0000256" key="7">
    <source>
        <dbReference type="ARBA" id="ARBA00023136"/>
    </source>
</evidence>
<dbReference type="Gene3D" id="3.30.460.20">
    <property type="entry name" value="CorA soluble domain-like"/>
    <property type="match status" value="1"/>
</dbReference>
<dbReference type="InterPro" id="IPR045863">
    <property type="entry name" value="CorA_TM1_TM2"/>
</dbReference>
<dbReference type="SUPFAM" id="SSF143865">
    <property type="entry name" value="CorA soluble domain-like"/>
    <property type="match status" value="1"/>
</dbReference>
<evidence type="ECO:0000256" key="1">
    <source>
        <dbReference type="ARBA" id="ARBA00004651"/>
    </source>
</evidence>
<accession>A0ABP8W1V9</accession>
<evidence type="ECO:0000256" key="8">
    <source>
        <dbReference type="SAM" id="Phobius"/>
    </source>
</evidence>
<evidence type="ECO:0000256" key="2">
    <source>
        <dbReference type="ARBA" id="ARBA00009765"/>
    </source>
</evidence>
<protein>
    <submittedName>
        <fullName evidence="9">Magnesium and cobalt transport protein CorA</fullName>
    </submittedName>
</protein>
<feature type="transmembrane region" description="Helical" evidence="8">
    <location>
        <begin position="328"/>
        <end position="348"/>
    </location>
</feature>
<dbReference type="PANTHER" id="PTHR46494">
    <property type="entry name" value="CORA FAMILY METAL ION TRANSPORTER (EUROFUNG)"/>
    <property type="match status" value="1"/>
</dbReference>
<evidence type="ECO:0000256" key="3">
    <source>
        <dbReference type="ARBA" id="ARBA00022448"/>
    </source>
</evidence>
<dbReference type="CDD" id="cd12830">
    <property type="entry name" value="MtCorA-like"/>
    <property type="match status" value="1"/>
</dbReference>
<evidence type="ECO:0000256" key="5">
    <source>
        <dbReference type="ARBA" id="ARBA00022692"/>
    </source>
</evidence>